<evidence type="ECO:0000313" key="2">
    <source>
        <dbReference type="EMBL" id="KAL3406919.1"/>
    </source>
</evidence>
<feature type="compositionally biased region" description="Polar residues" evidence="1">
    <location>
        <begin position="94"/>
        <end position="106"/>
    </location>
</feature>
<comment type="caution">
    <text evidence="2">The sequence shown here is derived from an EMBL/GenBank/DDBJ whole genome shotgun (WGS) entry which is preliminary data.</text>
</comment>
<evidence type="ECO:0000256" key="1">
    <source>
        <dbReference type="SAM" id="MobiDB-lite"/>
    </source>
</evidence>
<dbReference type="AlphaFoldDB" id="A0ABD2XPJ2"/>
<keyword evidence="3" id="KW-1185">Reference proteome</keyword>
<protein>
    <submittedName>
        <fullName evidence="2">Uncharacterized protein</fullName>
    </submittedName>
</protein>
<proteinExistence type="predicted"/>
<accession>A0ABD2XPJ2</accession>
<organism evidence="2 3">
    <name type="scientific">Trichogramma kaykai</name>
    <dbReference type="NCBI Taxonomy" id="54128"/>
    <lineage>
        <taxon>Eukaryota</taxon>
        <taxon>Metazoa</taxon>
        <taxon>Ecdysozoa</taxon>
        <taxon>Arthropoda</taxon>
        <taxon>Hexapoda</taxon>
        <taxon>Insecta</taxon>
        <taxon>Pterygota</taxon>
        <taxon>Neoptera</taxon>
        <taxon>Endopterygota</taxon>
        <taxon>Hymenoptera</taxon>
        <taxon>Apocrita</taxon>
        <taxon>Proctotrupomorpha</taxon>
        <taxon>Chalcidoidea</taxon>
        <taxon>Trichogrammatidae</taxon>
        <taxon>Trichogramma</taxon>
    </lineage>
</organism>
<reference evidence="2 3" key="1">
    <citation type="journal article" date="2024" name="bioRxiv">
        <title>A reference genome for Trichogramma kaykai: A tiny desert-dwelling parasitoid wasp with competing sex-ratio distorters.</title>
        <authorList>
            <person name="Culotta J."/>
            <person name="Lindsey A.R."/>
        </authorList>
    </citation>
    <scope>NUCLEOTIDE SEQUENCE [LARGE SCALE GENOMIC DNA]</scope>
    <source>
        <strain evidence="2 3">KSX58</strain>
    </source>
</reference>
<feature type="region of interest" description="Disordered" evidence="1">
    <location>
        <begin position="89"/>
        <end position="109"/>
    </location>
</feature>
<gene>
    <name evidence="2" type="ORF">TKK_001031</name>
</gene>
<dbReference type="EMBL" id="JBJJXI010000018">
    <property type="protein sequence ID" value="KAL3406919.1"/>
    <property type="molecule type" value="Genomic_DNA"/>
</dbReference>
<name>A0ABD2XPJ2_9HYME</name>
<dbReference type="Proteomes" id="UP001627154">
    <property type="component" value="Unassembled WGS sequence"/>
</dbReference>
<evidence type="ECO:0000313" key="3">
    <source>
        <dbReference type="Proteomes" id="UP001627154"/>
    </source>
</evidence>
<sequence length="172" mass="19629">MNLGRGKKWIGRCDGKLSHDSLLQTIRSPRARTSIYIVYRQDIGTAAAAMPISSANFSSGSLVCTPLHTHTHTHTYIYTSYFDYTRRGEKRESGGSQPASSGSNPRCRTRKQSYCCHRRPFLRDDNSKRCVSLLYDKKKEGQISILQITRFIISQRARILYFCACSRISKPR</sequence>